<keyword evidence="15 20" id="KW-0464">Manganese</keyword>
<comment type="subcellular location">
    <subcellularLocation>
        <location evidence="3 18">Cytoplasm</location>
    </subcellularLocation>
</comment>
<evidence type="ECO:0000256" key="1">
    <source>
        <dbReference type="ARBA" id="ARBA00001936"/>
    </source>
</evidence>
<dbReference type="PIRSF" id="PIRSF039102">
    <property type="entry name" value="Ddl/VanB"/>
    <property type="match status" value="1"/>
</dbReference>
<gene>
    <name evidence="18" type="primary">ddl</name>
    <name evidence="23" type="ORF">Tel_03780</name>
</gene>
<dbReference type="Pfam" id="PF01820">
    <property type="entry name" value="Dala_Dala_lig_N"/>
    <property type="match status" value="1"/>
</dbReference>
<evidence type="ECO:0000256" key="14">
    <source>
        <dbReference type="ARBA" id="ARBA00022984"/>
    </source>
</evidence>
<evidence type="ECO:0000256" key="9">
    <source>
        <dbReference type="ARBA" id="ARBA00022723"/>
    </source>
</evidence>
<evidence type="ECO:0000256" key="19">
    <source>
        <dbReference type="PIRSR" id="PIRSR039102-1"/>
    </source>
</evidence>
<keyword evidence="16 18" id="KW-0961">Cell wall biogenesis/degradation</keyword>
<evidence type="ECO:0000256" key="6">
    <source>
        <dbReference type="ARBA" id="ARBA00012216"/>
    </source>
</evidence>
<dbReference type="NCBIfam" id="TIGR01205">
    <property type="entry name" value="D_ala_D_alaTIGR"/>
    <property type="match status" value="1"/>
</dbReference>
<comment type="catalytic activity">
    <reaction evidence="17 18">
        <text>2 D-alanine + ATP = D-alanyl-D-alanine + ADP + phosphate + H(+)</text>
        <dbReference type="Rhea" id="RHEA:11224"/>
        <dbReference type="ChEBI" id="CHEBI:15378"/>
        <dbReference type="ChEBI" id="CHEBI:30616"/>
        <dbReference type="ChEBI" id="CHEBI:43474"/>
        <dbReference type="ChEBI" id="CHEBI:57416"/>
        <dbReference type="ChEBI" id="CHEBI:57822"/>
        <dbReference type="ChEBI" id="CHEBI:456216"/>
        <dbReference type="EC" id="6.3.2.4"/>
    </reaction>
</comment>
<dbReference type="FunFam" id="3.30.470.20:FF:000008">
    <property type="entry name" value="D-alanine--D-alanine ligase"/>
    <property type="match status" value="1"/>
</dbReference>
<keyword evidence="14 18" id="KW-0573">Peptidoglycan synthesis</keyword>
<keyword evidence="7 18" id="KW-0963">Cytoplasm</keyword>
<feature type="binding site" evidence="20">
    <location>
        <position position="262"/>
    </location>
    <ligand>
        <name>Mg(2+)</name>
        <dbReference type="ChEBI" id="CHEBI:18420"/>
        <label>1</label>
    </ligand>
</feature>
<evidence type="ECO:0000256" key="8">
    <source>
        <dbReference type="ARBA" id="ARBA00022598"/>
    </source>
</evidence>
<dbReference type="Gene3D" id="3.30.1490.20">
    <property type="entry name" value="ATP-grasp fold, A domain"/>
    <property type="match status" value="1"/>
</dbReference>
<keyword evidence="11 21" id="KW-0067">ATP-binding</keyword>
<dbReference type="GO" id="GO:0005524">
    <property type="term" value="F:ATP binding"/>
    <property type="evidence" value="ECO:0007669"/>
    <property type="project" value="UniProtKB-UniRule"/>
</dbReference>
<dbReference type="GO" id="GO:0071555">
    <property type="term" value="P:cell wall organization"/>
    <property type="evidence" value="ECO:0007669"/>
    <property type="project" value="UniProtKB-KW"/>
</dbReference>
<evidence type="ECO:0000256" key="12">
    <source>
        <dbReference type="ARBA" id="ARBA00022842"/>
    </source>
</evidence>
<evidence type="ECO:0000256" key="5">
    <source>
        <dbReference type="ARBA" id="ARBA00010871"/>
    </source>
</evidence>
<feature type="active site" evidence="19">
    <location>
        <position position="286"/>
    </location>
</feature>
<evidence type="ECO:0000313" key="23">
    <source>
        <dbReference type="EMBL" id="ALP52333.1"/>
    </source>
</evidence>
<dbReference type="GO" id="GO:0046872">
    <property type="term" value="F:metal ion binding"/>
    <property type="evidence" value="ECO:0007669"/>
    <property type="project" value="UniProtKB-KW"/>
</dbReference>
<dbReference type="InterPro" id="IPR016185">
    <property type="entry name" value="PreATP-grasp_dom_sf"/>
</dbReference>
<organism evidence="23 24">
    <name type="scientific">Candidatus Tenderia electrophaga</name>
    <dbReference type="NCBI Taxonomy" id="1748243"/>
    <lineage>
        <taxon>Bacteria</taxon>
        <taxon>Pseudomonadati</taxon>
        <taxon>Pseudomonadota</taxon>
        <taxon>Gammaproteobacteria</taxon>
        <taxon>Candidatus Tenderiales</taxon>
        <taxon>Candidatus Tenderiaceae</taxon>
        <taxon>Candidatus Tenderia</taxon>
    </lineage>
</organism>
<evidence type="ECO:0000256" key="21">
    <source>
        <dbReference type="PROSITE-ProRule" id="PRU00409"/>
    </source>
</evidence>
<dbReference type="Gene3D" id="3.40.50.20">
    <property type="match status" value="1"/>
</dbReference>
<dbReference type="InterPro" id="IPR000291">
    <property type="entry name" value="D-Ala_lig_Van_CS"/>
</dbReference>
<keyword evidence="13 18" id="KW-0133">Cell shape</keyword>
<dbReference type="PROSITE" id="PS50975">
    <property type="entry name" value="ATP_GRASP"/>
    <property type="match status" value="1"/>
</dbReference>
<feature type="active site" evidence="19">
    <location>
        <position position="155"/>
    </location>
</feature>
<keyword evidence="8 18" id="KW-0436">Ligase</keyword>
<evidence type="ECO:0000256" key="16">
    <source>
        <dbReference type="ARBA" id="ARBA00023316"/>
    </source>
</evidence>
<dbReference type="UniPathway" id="UPA00219"/>
<evidence type="ECO:0000256" key="4">
    <source>
        <dbReference type="ARBA" id="ARBA00004752"/>
    </source>
</evidence>
<dbReference type="InterPro" id="IPR013815">
    <property type="entry name" value="ATP_grasp_subdomain_1"/>
</dbReference>
<sequence length="316" mass="34071">MSLAPSHITDPKHFGKVAVLMGGRSAEREISLKSGAAVLRALQEKGVDAHELDVSDNVLMDLRAGDYDRAFIILHGRGGEDGVMQGALETIGMPYTGSGVLGSALGMDKLRCKQLWQGAGMSTPPYAVVNEASDFARIVEALGLPLIVKPSREGSSIGMTKVADPAQLAHAVRQAAALDDSVIVEAWISGPEYTVAVLNGVALPAIRLETPRDFYDFEAKYQADDTRYHCPCGLDELHERELQRLAVEAFGLVGASGWGRVDFMSDAAGRCYLLEVNTVPGMTDHSLVPMAARAAGMRFADLVWRILETSFREGKR</sequence>
<dbReference type="GO" id="GO:0008716">
    <property type="term" value="F:D-alanine-D-alanine ligase activity"/>
    <property type="evidence" value="ECO:0007669"/>
    <property type="project" value="UniProtKB-UniRule"/>
</dbReference>
<evidence type="ECO:0000259" key="22">
    <source>
        <dbReference type="PROSITE" id="PS50975"/>
    </source>
</evidence>
<dbReference type="InterPro" id="IPR011095">
    <property type="entry name" value="Dala_Dala_lig_C"/>
</dbReference>
<dbReference type="KEGG" id="tee:Tel_03780"/>
<comment type="cofactor">
    <cofactor evidence="20">
        <name>Mg(2+)</name>
        <dbReference type="ChEBI" id="CHEBI:18420"/>
    </cofactor>
    <cofactor evidence="20">
        <name>Mn(2+)</name>
        <dbReference type="ChEBI" id="CHEBI:29035"/>
    </cofactor>
    <text evidence="20">Binds 2 magnesium or manganese ions per subunit.</text>
</comment>
<dbReference type="InterPro" id="IPR005905">
    <property type="entry name" value="D_ala_D_ala"/>
</dbReference>
<evidence type="ECO:0000256" key="10">
    <source>
        <dbReference type="ARBA" id="ARBA00022741"/>
    </source>
</evidence>
<keyword evidence="24" id="KW-1185">Reference proteome</keyword>
<evidence type="ECO:0000256" key="2">
    <source>
        <dbReference type="ARBA" id="ARBA00003921"/>
    </source>
</evidence>
<evidence type="ECO:0000256" key="11">
    <source>
        <dbReference type="ARBA" id="ARBA00022840"/>
    </source>
</evidence>
<keyword evidence="9 20" id="KW-0479">Metal-binding</keyword>
<evidence type="ECO:0000256" key="18">
    <source>
        <dbReference type="HAMAP-Rule" id="MF_00047"/>
    </source>
</evidence>
<dbReference type="AlphaFoldDB" id="A0A0S2TB38"/>
<comment type="similarity">
    <text evidence="5 18">Belongs to the D-alanine--D-alanine ligase family.</text>
</comment>
<dbReference type="HAMAP" id="MF_00047">
    <property type="entry name" value="Dala_Dala_lig"/>
    <property type="match status" value="1"/>
</dbReference>
<comment type="pathway">
    <text evidence="4 18">Cell wall biogenesis; peptidoglycan biosynthesis.</text>
</comment>
<dbReference type="SUPFAM" id="SSF56059">
    <property type="entry name" value="Glutathione synthetase ATP-binding domain-like"/>
    <property type="match status" value="1"/>
</dbReference>
<dbReference type="PANTHER" id="PTHR23132">
    <property type="entry name" value="D-ALANINE--D-ALANINE LIGASE"/>
    <property type="match status" value="1"/>
</dbReference>
<proteinExistence type="inferred from homology"/>
<dbReference type="NCBIfam" id="NF002378">
    <property type="entry name" value="PRK01372.1"/>
    <property type="match status" value="1"/>
</dbReference>
<feature type="binding site" evidence="20">
    <location>
        <position position="277"/>
    </location>
    <ligand>
        <name>Mg(2+)</name>
        <dbReference type="ChEBI" id="CHEBI:18420"/>
        <label>2</label>
    </ligand>
</feature>
<dbReference type="GO" id="GO:0009252">
    <property type="term" value="P:peptidoglycan biosynthetic process"/>
    <property type="evidence" value="ECO:0007669"/>
    <property type="project" value="UniProtKB-UniRule"/>
</dbReference>
<keyword evidence="12 20" id="KW-0460">Magnesium</keyword>
<dbReference type="EC" id="6.3.2.4" evidence="6 18"/>
<name>A0A0S2TB38_9GAMM</name>
<keyword evidence="10 21" id="KW-0547">Nucleotide-binding</keyword>
<dbReference type="PROSITE" id="PS00843">
    <property type="entry name" value="DALA_DALA_LIGASE_1"/>
    <property type="match status" value="1"/>
</dbReference>
<dbReference type="STRING" id="1748243.Tel_03780"/>
<dbReference type="Pfam" id="PF07478">
    <property type="entry name" value="Dala_Dala_lig_C"/>
    <property type="match status" value="1"/>
</dbReference>
<evidence type="ECO:0000256" key="3">
    <source>
        <dbReference type="ARBA" id="ARBA00004496"/>
    </source>
</evidence>
<evidence type="ECO:0000256" key="17">
    <source>
        <dbReference type="ARBA" id="ARBA00047614"/>
    </source>
</evidence>
<evidence type="ECO:0000256" key="13">
    <source>
        <dbReference type="ARBA" id="ARBA00022960"/>
    </source>
</evidence>
<dbReference type="GO" id="GO:0008360">
    <property type="term" value="P:regulation of cell shape"/>
    <property type="evidence" value="ECO:0007669"/>
    <property type="project" value="UniProtKB-KW"/>
</dbReference>
<evidence type="ECO:0000256" key="15">
    <source>
        <dbReference type="ARBA" id="ARBA00023211"/>
    </source>
</evidence>
<comment type="function">
    <text evidence="2 18">Cell wall formation.</text>
</comment>
<comment type="cofactor">
    <cofactor evidence="1">
        <name>Mn(2+)</name>
        <dbReference type="ChEBI" id="CHEBI:29035"/>
    </cofactor>
</comment>
<feature type="active site" evidence="19">
    <location>
        <position position="27"/>
    </location>
</feature>
<dbReference type="EMBL" id="CP013099">
    <property type="protein sequence ID" value="ALP52333.1"/>
    <property type="molecule type" value="Genomic_DNA"/>
</dbReference>
<dbReference type="PROSITE" id="PS00844">
    <property type="entry name" value="DALA_DALA_LIGASE_2"/>
    <property type="match status" value="1"/>
</dbReference>
<evidence type="ECO:0000256" key="20">
    <source>
        <dbReference type="PIRSR" id="PIRSR039102-3"/>
    </source>
</evidence>
<feature type="binding site" evidence="20">
    <location>
        <position position="275"/>
    </location>
    <ligand>
        <name>Mg(2+)</name>
        <dbReference type="ChEBI" id="CHEBI:18420"/>
        <label>2</label>
    </ligand>
</feature>
<dbReference type="InterPro" id="IPR011761">
    <property type="entry name" value="ATP-grasp"/>
</dbReference>
<protein>
    <recommendedName>
        <fullName evidence="6 18">D-alanine--D-alanine ligase</fullName>
        <ecNumber evidence="6 18">6.3.2.4</ecNumber>
    </recommendedName>
    <alternativeName>
        <fullName evidence="18">D-Ala-D-Ala ligase</fullName>
    </alternativeName>
    <alternativeName>
        <fullName evidence="18">D-alanylalanine synthetase</fullName>
    </alternativeName>
</protein>
<dbReference type="Gene3D" id="3.30.470.20">
    <property type="entry name" value="ATP-grasp fold, B domain"/>
    <property type="match status" value="1"/>
</dbReference>
<dbReference type="GO" id="GO:0005829">
    <property type="term" value="C:cytosol"/>
    <property type="evidence" value="ECO:0007669"/>
    <property type="project" value="TreeGrafter"/>
</dbReference>
<feature type="domain" description="ATP-grasp" evidence="22">
    <location>
        <begin position="113"/>
        <end position="308"/>
    </location>
</feature>
<dbReference type="SUPFAM" id="SSF52440">
    <property type="entry name" value="PreATP-grasp domain"/>
    <property type="match status" value="1"/>
</dbReference>
<evidence type="ECO:0000256" key="7">
    <source>
        <dbReference type="ARBA" id="ARBA00022490"/>
    </source>
</evidence>
<evidence type="ECO:0000313" key="24">
    <source>
        <dbReference type="Proteomes" id="UP000055136"/>
    </source>
</evidence>
<accession>A0A0S2TB38</accession>
<dbReference type="PANTHER" id="PTHR23132:SF23">
    <property type="entry name" value="D-ALANINE--D-ALANINE LIGASE B"/>
    <property type="match status" value="1"/>
</dbReference>
<dbReference type="Proteomes" id="UP000055136">
    <property type="component" value="Chromosome"/>
</dbReference>
<feature type="binding site" evidence="20">
    <location>
        <position position="275"/>
    </location>
    <ligand>
        <name>Mg(2+)</name>
        <dbReference type="ChEBI" id="CHEBI:18420"/>
        <label>1</label>
    </ligand>
</feature>
<reference evidence="23" key="1">
    <citation type="submission" date="2015-10" db="EMBL/GenBank/DDBJ databases">
        <title>Description of Candidatus Tenderia electrophaga gen. nov, sp. nov., an Uncultivated Electroautotroph from a Biocathode Enrichment.</title>
        <authorList>
            <person name="Eddie B.J."/>
            <person name="Malanoski A.P."/>
            <person name="Wang Z."/>
            <person name="Hall R.J."/>
            <person name="Oh S.D."/>
            <person name="Heiner C."/>
            <person name="Lin B."/>
            <person name="Strycharz-Glaven S.M."/>
        </authorList>
    </citation>
    <scope>NUCLEOTIDE SEQUENCE [LARGE SCALE GENOMIC DNA]</scope>
    <source>
        <strain evidence="23">NRL1</strain>
    </source>
</reference>
<dbReference type="FunFam" id="3.40.50.20:FF:000013">
    <property type="entry name" value="D-alanine--D-alanine ligase"/>
    <property type="match status" value="1"/>
</dbReference>
<dbReference type="InterPro" id="IPR011127">
    <property type="entry name" value="Dala_Dala_lig_N"/>
</dbReference>